<evidence type="ECO:0000313" key="3">
    <source>
        <dbReference type="Proteomes" id="UP000008718"/>
    </source>
</evidence>
<dbReference type="EMBL" id="CP002345">
    <property type="protein sequence ID" value="ADQ79706.1"/>
    <property type="molecule type" value="Genomic_DNA"/>
</dbReference>
<evidence type="ECO:0000256" key="1">
    <source>
        <dbReference type="SAM" id="SignalP"/>
    </source>
</evidence>
<accession>E4T4R2</accession>
<dbReference type="Proteomes" id="UP000008718">
    <property type="component" value="Chromosome"/>
</dbReference>
<dbReference type="InterPro" id="IPR011043">
    <property type="entry name" value="Gal_Oxase/kelch_b-propeller"/>
</dbReference>
<dbReference type="AlphaFoldDB" id="E4T4R2"/>
<feature type="signal peptide" evidence="1">
    <location>
        <begin position="1"/>
        <end position="23"/>
    </location>
</feature>
<feature type="chain" id="PRO_5003187611" description="DUF4221 domain-containing protein" evidence="1">
    <location>
        <begin position="24"/>
        <end position="380"/>
    </location>
</feature>
<gene>
    <name evidence="2" type="ordered locus">Palpr_1561</name>
</gene>
<reference evidence="2 3" key="2">
    <citation type="journal article" date="2011" name="Stand. Genomic Sci.">
        <title>Complete genome sequence of Paludibacter propionicigenes type strain (WB4).</title>
        <authorList>
            <person name="Gronow S."/>
            <person name="Munk C."/>
            <person name="Lapidus A."/>
            <person name="Nolan M."/>
            <person name="Lucas S."/>
            <person name="Hammon N."/>
            <person name="Deshpande S."/>
            <person name="Cheng J.F."/>
            <person name="Tapia R."/>
            <person name="Han C."/>
            <person name="Goodwin L."/>
            <person name="Pitluck S."/>
            <person name="Liolios K."/>
            <person name="Ivanova N."/>
            <person name="Mavromatis K."/>
            <person name="Mikhailova N."/>
            <person name="Pati A."/>
            <person name="Chen A."/>
            <person name="Palaniappan K."/>
            <person name="Land M."/>
            <person name="Hauser L."/>
            <person name="Chang Y.J."/>
            <person name="Jeffries C.D."/>
            <person name="Brambilla E."/>
            <person name="Rohde M."/>
            <person name="Goker M."/>
            <person name="Detter J.C."/>
            <person name="Woyke T."/>
            <person name="Bristow J."/>
            <person name="Eisen J.A."/>
            <person name="Markowitz V."/>
            <person name="Hugenholtz P."/>
            <person name="Kyrpides N.C."/>
            <person name="Klenk H.P."/>
        </authorList>
    </citation>
    <scope>NUCLEOTIDE SEQUENCE [LARGE SCALE GENOMIC DNA]</scope>
    <source>
        <strain evidence="3">DSM 17365 / JCM 13257 / WB4</strain>
    </source>
</reference>
<sequence length="380" mass="43892">MKKIFLKSLLVFTSSLIFICCSARLENNNPIHEHARTDELQLEKNDSIKFPLDSITTVFTTASQYNDDMETYSFLSQNNTICSYSYKDKKLIYKVDLHKINGGTEFLIKNNDTIYVYNGKSHSISLINYHGDIIKTFHVKSDIKSFPSPLTGVAPMLVRGDNIIISGSLYGETINDNENDRKVSYIYNIKSNKTVSTAPYSSLYYSHNWGSGLLRWVYSTESPKENVMLFSFPADHFIYENLIGNNKLKPHYAGSKYFDKIPSYNRSKAVFFNTDEATKYFAESNSYANILYDKYNKVYYRIAELKTKYNGMPGWKKEISIIILNANFQIVGETLIGKVHGTNNYSLFVNKHGLHLQSNKKDENFMFFDIYKLTKKIKKR</sequence>
<organism evidence="2 3">
    <name type="scientific">Paludibacter propionicigenes (strain DSM 17365 / JCM 13257 / WB4)</name>
    <dbReference type="NCBI Taxonomy" id="694427"/>
    <lineage>
        <taxon>Bacteria</taxon>
        <taxon>Pseudomonadati</taxon>
        <taxon>Bacteroidota</taxon>
        <taxon>Bacteroidia</taxon>
        <taxon>Bacteroidales</taxon>
        <taxon>Paludibacteraceae</taxon>
        <taxon>Paludibacter</taxon>
    </lineage>
</organism>
<proteinExistence type="predicted"/>
<dbReference type="RefSeq" id="WP_013445075.1">
    <property type="nucleotide sequence ID" value="NC_014734.1"/>
</dbReference>
<dbReference type="OrthoDB" id="828261at2"/>
<keyword evidence="3" id="KW-1185">Reference proteome</keyword>
<evidence type="ECO:0000313" key="2">
    <source>
        <dbReference type="EMBL" id="ADQ79706.1"/>
    </source>
</evidence>
<protein>
    <recommendedName>
        <fullName evidence="4">DUF4221 domain-containing protein</fullName>
    </recommendedName>
</protein>
<dbReference type="HOGENOM" id="CLU_059185_0_0_10"/>
<dbReference type="STRING" id="694427.Palpr_1561"/>
<keyword evidence="1" id="KW-0732">Signal</keyword>
<dbReference type="eggNOG" id="COG3391">
    <property type="taxonomic scope" value="Bacteria"/>
</dbReference>
<reference key="1">
    <citation type="submission" date="2010-11" db="EMBL/GenBank/DDBJ databases">
        <title>The complete genome of Paludibacter propionicigenes DSM 17365.</title>
        <authorList>
            <consortium name="US DOE Joint Genome Institute (JGI-PGF)"/>
            <person name="Lucas S."/>
            <person name="Copeland A."/>
            <person name="Lapidus A."/>
            <person name="Bruce D."/>
            <person name="Goodwin L."/>
            <person name="Pitluck S."/>
            <person name="Kyrpides N."/>
            <person name="Mavromatis K."/>
            <person name="Ivanova N."/>
            <person name="Munk A.C."/>
            <person name="Brettin T."/>
            <person name="Detter J.C."/>
            <person name="Han C."/>
            <person name="Tapia R."/>
            <person name="Land M."/>
            <person name="Hauser L."/>
            <person name="Markowitz V."/>
            <person name="Cheng J.-F."/>
            <person name="Hugenholtz P."/>
            <person name="Woyke T."/>
            <person name="Wu D."/>
            <person name="Gronow S."/>
            <person name="Wellnitz S."/>
            <person name="Brambilla E."/>
            <person name="Klenk H.-P."/>
            <person name="Eisen J.A."/>
        </authorList>
    </citation>
    <scope>NUCLEOTIDE SEQUENCE</scope>
    <source>
        <strain>WB4</strain>
    </source>
</reference>
<name>E4T4R2_PALPW</name>
<dbReference type="InterPro" id="IPR025316">
    <property type="entry name" value="DUF4221"/>
</dbReference>
<dbReference type="SUPFAM" id="SSF50965">
    <property type="entry name" value="Galactose oxidase, central domain"/>
    <property type="match status" value="1"/>
</dbReference>
<dbReference type="KEGG" id="ppn:Palpr_1561"/>
<dbReference type="Pfam" id="PF13970">
    <property type="entry name" value="DUF4221"/>
    <property type="match status" value="1"/>
</dbReference>
<evidence type="ECO:0008006" key="4">
    <source>
        <dbReference type="Google" id="ProtNLM"/>
    </source>
</evidence>